<dbReference type="Proteomes" id="UP000011958">
    <property type="component" value="Unassembled WGS sequence"/>
</dbReference>
<dbReference type="PANTHER" id="PTHR28094:SF1">
    <property type="entry name" value="MEIOTICALLY UP-REGULATED GENE 113 PROTEIN"/>
    <property type="match status" value="1"/>
</dbReference>
<name>M7P9U9_PNEMU</name>
<organism evidence="2 3">
    <name type="scientific">Pneumocystis murina (strain B123)</name>
    <name type="common">Mouse pneumocystis pneumonia agent</name>
    <name type="synonym">Pneumocystis carinii f. sp. muris</name>
    <dbReference type="NCBI Taxonomy" id="1069680"/>
    <lineage>
        <taxon>Eukaryota</taxon>
        <taxon>Fungi</taxon>
        <taxon>Dikarya</taxon>
        <taxon>Ascomycota</taxon>
        <taxon>Taphrinomycotina</taxon>
        <taxon>Pneumocystomycetes</taxon>
        <taxon>Pneumocystaceae</taxon>
        <taxon>Pneumocystis</taxon>
    </lineage>
</organism>
<accession>M7P9U9</accession>
<dbReference type="InterPro" id="IPR018306">
    <property type="entry name" value="Phage_T5_Orf172_DNA-bd"/>
</dbReference>
<sequence>MFLWIKRKLNYIQDIQNIFYGGNSSRKSSKRSIKDATESQINCGLDKFFNHNSRKSSRHLSETSSRTLIRDEDSFDVRDDKNISFCSLYQKEHKHRNSQKDRSLSFLIQDKCSSPLVVSVDKNSRYPKIAGKNGFRAVNRSIITNFLKKIFCLSYFVDEERIFRINNSKSVSPPMICDRLSSMSHQPLSSVSLSSLNTQQKMIELPEKKFDYLSIGNMWVPGQDGFGMIIELSDWINDKLSTRTRQRLANELRRSISTHDKPGYIYVFNLQSSEIIKPYSLEKMIIKIGRAGNIQRRLSQWPKQCNFIPELIEYFPSNENGPKQCLVSYRVERLIHIELQDKFLCKPQTCITCGISHREWFYVPNFTAWNEVKQTIEKWIEFSFIAYGKT</sequence>
<dbReference type="SMART" id="SM00974">
    <property type="entry name" value="T5orf172"/>
    <property type="match status" value="1"/>
</dbReference>
<evidence type="ECO:0000313" key="2">
    <source>
        <dbReference type="EMBL" id="EMR10650.1"/>
    </source>
</evidence>
<dbReference type="PANTHER" id="PTHR28094">
    <property type="entry name" value="MEIOTICALLY UP-REGULATED GENE 113 PROTEIN"/>
    <property type="match status" value="1"/>
</dbReference>
<protein>
    <recommendedName>
        <fullName evidence="1">Bacteriophage T5 Orf172 DNA-binding domain-containing protein</fullName>
    </recommendedName>
</protein>
<evidence type="ECO:0000313" key="3">
    <source>
        <dbReference type="Proteomes" id="UP000011958"/>
    </source>
</evidence>
<keyword evidence="3" id="KW-1185">Reference proteome</keyword>
<dbReference type="RefSeq" id="XP_007873279.1">
    <property type="nucleotide sequence ID" value="XM_007875088.1"/>
</dbReference>
<evidence type="ECO:0000259" key="1">
    <source>
        <dbReference type="SMART" id="SM00974"/>
    </source>
</evidence>
<dbReference type="HOGENOM" id="CLU_708087_0_0_1"/>
<comment type="caution">
    <text evidence="2">The sequence shown here is derived from an EMBL/GenBank/DDBJ whole genome shotgun (WGS) entry which is preliminary data.</text>
</comment>
<dbReference type="GeneID" id="19895046"/>
<dbReference type="Pfam" id="PF10544">
    <property type="entry name" value="T5orf172"/>
    <property type="match status" value="1"/>
</dbReference>
<dbReference type="eggNOG" id="ENOG502T9IB">
    <property type="taxonomic scope" value="Eukaryota"/>
</dbReference>
<dbReference type="OrthoDB" id="2417614at2759"/>
<dbReference type="EMBL" id="AFWA02000006">
    <property type="protein sequence ID" value="EMR10650.1"/>
    <property type="molecule type" value="Genomic_DNA"/>
</dbReference>
<dbReference type="InterPro" id="IPR053006">
    <property type="entry name" value="Meiosis_regulatory"/>
</dbReference>
<gene>
    <name evidence="2" type="ORF">PNEG_01349</name>
</gene>
<dbReference type="VEuPathDB" id="FungiDB:PNEG_01349"/>
<dbReference type="STRING" id="1069680.M7P9U9"/>
<proteinExistence type="predicted"/>
<feature type="domain" description="Bacteriophage T5 Orf172 DNA-binding" evidence="1">
    <location>
        <begin position="280"/>
        <end position="375"/>
    </location>
</feature>
<dbReference type="AlphaFoldDB" id="M7P9U9"/>
<reference evidence="3" key="1">
    <citation type="journal article" date="2016" name="Nat. Commun.">
        <title>Genome analysis of three Pneumocystis species reveals adaptation mechanisms to life exclusively in mammalian hosts.</title>
        <authorList>
            <person name="Ma L."/>
            <person name="Chen Z."/>
            <person name="Huang D.W."/>
            <person name="Kutty G."/>
            <person name="Ishihara M."/>
            <person name="Wang H."/>
            <person name="Abouelleil A."/>
            <person name="Bishop L."/>
            <person name="Davey E."/>
            <person name="Deng R."/>
            <person name="Deng X."/>
            <person name="Fan L."/>
            <person name="Fantoni G."/>
            <person name="Fitzgerald M."/>
            <person name="Gogineni E."/>
            <person name="Goldberg J.M."/>
            <person name="Handley G."/>
            <person name="Hu X."/>
            <person name="Huber C."/>
            <person name="Jiao X."/>
            <person name="Jones K."/>
            <person name="Levin J.Z."/>
            <person name="Liu Y."/>
            <person name="Macdonald P."/>
            <person name="Melnikov A."/>
            <person name="Raley C."/>
            <person name="Sassi M."/>
            <person name="Sherman B.T."/>
            <person name="Song X."/>
            <person name="Sykes S."/>
            <person name="Tran B."/>
            <person name="Walsh L."/>
            <person name="Xia Y."/>
            <person name="Yang J."/>
            <person name="Young S."/>
            <person name="Zeng Q."/>
            <person name="Zheng X."/>
            <person name="Stephens R."/>
            <person name="Nusbaum C."/>
            <person name="Birren B.W."/>
            <person name="Azadi P."/>
            <person name="Lempicki R.A."/>
            <person name="Cuomo C.A."/>
            <person name="Kovacs J.A."/>
        </authorList>
    </citation>
    <scope>NUCLEOTIDE SEQUENCE [LARGE SCALE GENOMIC DNA]</scope>
    <source>
        <strain evidence="3">B123</strain>
    </source>
</reference>